<evidence type="ECO:0000313" key="2">
    <source>
        <dbReference type="Proteomes" id="UP000789920"/>
    </source>
</evidence>
<organism evidence="1 2">
    <name type="scientific">Racocetra persica</name>
    <dbReference type="NCBI Taxonomy" id="160502"/>
    <lineage>
        <taxon>Eukaryota</taxon>
        <taxon>Fungi</taxon>
        <taxon>Fungi incertae sedis</taxon>
        <taxon>Mucoromycota</taxon>
        <taxon>Glomeromycotina</taxon>
        <taxon>Glomeromycetes</taxon>
        <taxon>Diversisporales</taxon>
        <taxon>Gigasporaceae</taxon>
        <taxon>Racocetra</taxon>
    </lineage>
</organism>
<reference evidence="1" key="1">
    <citation type="submission" date="2021-06" db="EMBL/GenBank/DDBJ databases">
        <authorList>
            <person name="Kallberg Y."/>
            <person name="Tangrot J."/>
            <person name="Rosling A."/>
        </authorList>
    </citation>
    <scope>NUCLEOTIDE SEQUENCE</scope>
    <source>
        <strain evidence="1">MA461A</strain>
    </source>
</reference>
<accession>A0ACA9QG79</accession>
<keyword evidence="2" id="KW-1185">Reference proteome</keyword>
<evidence type="ECO:0000313" key="1">
    <source>
        <dbReference type="EMBL" id="CAG8747056.1"/>
    </source>
</evidence>
<comment type="caution">
    <text evidence="1">The sequence shown here is derived from an EMBL/GenBank/DDBJ whole genome shotgun (WGS) entry which is preliminary data.</text>
</comment>
<proteinExistence type="predicted"/>
<feature type="non-terminal residue" evidence="1">
    <location>
        <position position="97"/>
    </location>
</feature>
<dbReference type="Proteomes" id="UP000789920">
    <property type="component" value="Unassembled WGS sequence"/>
</dbReference>
<name>A0ACA9QG79_9GLOM</name>
<protein>
    <submittedName>
        <fullName evidence="1">4666_t:CDS:1</fullName>
    </submittedName>
</protein>
<dbReference type="EMBL" id="CAJVQC010030927">
    <property type="protein sequence ID" value="CAG8747056.1"/>
    <property type="molecule type" value="Genomic_DNA"/>
</dbReference>
<sequence>MGGFISKPRPRNSKPKIIISRSPSTKESSRASSVNSVSSSTSTNTNNSSGIFREASNTAIDGLQVLHYMFRGLWGNNYSAPVADILKIEGSRVLDLR</sequence>
<gene>
    <name evidence="1" type="ORF">RPERSI_LOCUS13778</name>
</gene>